<dbReference type="Gene3D" id="3.40.50.300">
    <property type="entry name" value="P-loop containing nucleotide triphosphate hydrolases"/>
    <property type="match status" value="1"/>
</dbReference>
<gene>
    <name evidence="2" type="ORF">JIN81_02225</name>
</gene>
<name>A0A934RA22_9BACT</name>
<feature type="compositionally biased region" description="Basic and acidic residues" evidence="1">
    <location>
        <begin position="29"/>
        <end position="50"/>
    </location>
</feature>
<organism evidence="2 3">
    <name type="scientific">Haloferula rosea</name>
    <dbReference type="NCBI Taxonomy" id="490093"/>
    <lineage>
        <taxon>Bacteria</taxon>
        <taxon>Pseudomonadati</taxon>
        <taxon>Verrucomicrobiota</taxon>
        <taxon>Verrucomicrobiia</taxon>
        <taxon>Verrucomicrobiales</taxon>
        <taxon>Verrucomicrobiaceae</taxon>
        <taxon>Haloferula</taxon>
    </lineage>
</organism>
<dbReference type="RefSeq" id="WP_200275883.1">
    <property type="nucleotide sequence ID" value="NZ_JAENII010000002.1"/>
</dbReference>
<proteinExistence type="predicted"/>
<reference evidence="2" key="1">
    <citation type="submission" date="2021-01" db="EMBL/GenBank/DDBJ databases">
        <title>Modified the classification status of verrucomicrobia.</title>
        <authorList>
            <person name="Feng X."/>
        </authorList>
    </citation>
    <scope>NUCLEOTIDE SEQUENCE</scope>
    <source>
        <strain evidence="2">KCTC 22201</strain>
    </source>
</reference>
<dbReference type="Proteomes" id="UP000658278">
    <property type="component" value="Unassembled WGS sequence"/>
</dbReference>
<accession>A0A934RA22</accession>
<dbReference type="EMBL" id="JAENII010000002">
    <property type="protein sequence ID" value="MBK1825822.1"/>
    <property type="molecule type" value="Genomic_DNA"/>
</dbReference>
<comment type="caution">
    <text evidence="2">The sequence shown here is derived from an EMBL/GenBank/DDBJ whole genome shotgun (WGS) entry which is preliminary data.</text>
</comment>
<keyword evidence="3" id="KW-1185">Reference proteome</keyword>
<protein>
    <submittedName>
        <fullName evidence="2">Uncharacterized protein</fullName>
    </submittedName>
</protein>
<evidence type="ECO:0000313" key="2">
    <source>
        <dbReference type="EMBL" id="MBK1825822.1"/>
    </source>
</evidence>
<dbReference type="AlphaFoldDB" id="A0A934RA22"/>
<evidence type="ECO:0000313" key="3">
    <source>
        <dbReference type="Proteomes" id="UP000658278"/>
    </source>
</evidence>
<feature type="region of interest" description="Disordered" evidence="1">
    <location>
        <begin position="1"/>
        <end position="54"/>
    </location>
</feature>
<sequence>MPSETVINLRKQLREKFPAAHRNTPASTQERRPPPHPRDLPPEAPRDHPAHLPLHTWCSRDTGFPSGAITEISPEHPTCGISLLVSTLLASEEDNAPHPGLPLALIDARDQFDPGSLSTEDCQKILWLRCHETQLALKSADLLLRDGNLPLVLLDLSSLPPRELQRIPRSSWHRLRQLAESTQTTLLALTPTPFIPGTALRLTLSHHLTLADLLLPRSELQKSITARTTRLTTKTRIAG</sequence>
<evidence type="ECO:0000256" key="1">
    <source>
        <dbReference type="SAM" id="MobiDB-lite"/>
    </source>
</evidence>
<dbReference type="InterPro" id="IPR027417">
    <property type="entry name" value="P-loop_NTPase"/>
</dbReference>